<accession>A0A9W3S952</accession>
<protein>
    <submittedName>
        <fullName evidence="1">Uncharacterized protein</fullName>
    </submittedName>
</protein>
<sequence length="48" mass="5477">MINQGKIANPEVIIAVVNIKSIARLFCFMSHSPLHIKYMRSAWDVVPH</sequence>
<proteinExistence type="predicted"/>
<dbReference type="EMBL" id="CP015350">
    <property type="protein sequence ID" value="ANS46195.1"/>
    <property type="molecule type" value="Genomic_DNA"/>
</dbReference>
<organism evidence="1 2">
    <name type="scientific">Bacillus thuringiensis</name>
    <dbReference type="NCBI Taxonomy" id="1428"/>
    <lineage>
        <taxon>Bacteria</taxon>
        <taxon>Bacillati</taxon>
        <taxon>Bacillota</taxon>
        <taxon>Bacilli</taxon>
        <taxon>Bacillales</taxon>
        <taxon>Bacillaceae</taxon>
        <taxon>Bacillus</taxon>
        <taxon>Bacillus cereus group</taxon>
    </lineage>
</organism>
<name>A0A9W3S952_BACTU</name>
<evidence type="ECO:0000313" key="1">
    <source>
        <dbReference type="EMBL" id="ANS46195.1"/>
    </source>
</evidence>
<dbReference type="Proteomes" id="UP000092743">
    <property type="component" value="Chromosome"/>
</dbReference>
<dbReference type="AlphaFoldDB" id="A0A9W3S952"/>
<evidence type="ECO:0000313" key="2">
    <source>
        <dbReference type="Proteomes" id="UP000092743"/>
    </source>
</evidence>
<gene>
    <name evidence="1" type="ORF">BT246_07760</name>
</gene>
<reference evidence="1 2" key="1">
    <citation type="submission" date="2016-04" db="EMBL/GenBank/DDBJ databases">
        <title>High quality genome of the nematocidal Bacillus thuringiensis MYBT18246.</title>
        <authorList>
            <person name="Hollensteiner J."/>
            <person name="Poehlein A."/>
            <person name="Sproeer C."/>
            <person name="Bunk B."/>
            <person name="Rosenstiel P."/>
            <person name="Schulenburg H."/>
            <person name="Liesegang H."/>
        </authorList>
    </citation>
    <scope>NUCLEOTIDE SEQUENCE [LARGE SCALE GENOMIC DNA]</scope>
    <source>
        <strain evidence="1 2">MYBT18246</strain>
    </source>
</reference>